<dbReference type="Pfam" id="PF00400">
    <property type="entry name" value="WD40"/>
    <property type="match status" value="2"/>
</dbReference>
<comment type="caution">
    <text evidence="4">The sequence shown here is derived from an EMBL/GenBank/DDBJ whole genome shotgun (WGS) entry which is preliminary data.</text>
</comment>
<dbReference type="SMART" id="SM00320">
    <property type="entry name" value="WD40"/>
    <property type="match status" value="3"/>
</dbReference>
<feature type="repeat" description="WD" evidence="3">
    <location>
        <begin position="6"/>
        <end position="49"/>
    </location>
</feature>
<evidence type="ECO:0000313" key="5">
    <source>
        <dbReference type="Proteomes" id="UP000023152"/>
    </source>
</evidence>
<dbReference type="InterPro" id="IPR019775">
    <property type="entry name" value="WD40_repeat_CS"/>
</dbReference>
<evidence type="ECO:0000256" key="1">
    <source>
        <dbReference type="ARBA" id="ARBA00022574"/>
    </source>
</evidence>
<dbReference type="InterPro" id="IPR036322">
    <property type="entry name" value="WD40_repeat_dom_sf"/>
</dbReference>
<organism evidence="4 5">
    <name type="scientific">Reticulomyxa filosa</name>
    <dbReference type="NCBI Taxonomy" id="46433"/>
    <lineage>
        <taxon>Eukaryota</taxon>
        <taxon>Sar</taxon>
        <taxon>Rhizaria</taxon>
        <taxon>Retaria</taxon>
        <taxon>Foraminifera</taxon>
        <taxon>Monothalamids</taxon>
        <taxon>Reticulomyxidae</taxon>
        <taxon>Reticulomyxa</taxon>
    </lineage>
</organism>
<gene>
    <name evidence="4" type="ORF">RFI_01935</name>
</gene>
<proteinExistence type="predicted"/>
<dbReference type="InterPro" id="IPR015943">
    <property type="entry name" value="WD40/YVTN_repeat-like_dom_sf"/>
</dbReference>
<dbReference type="AlphaFoldDB" id="X6PAF2"/>
<protein>
    <submittedName>
        <fullName evidence="4">Uncharacterized protein</fullName>
    </submittedName>
</protein>
<dbReference type="PANTHER" id="PTHR22847">
    <property type="entry name" value="WD40 REPEAT PROTEIN"/>
    <property type="match status" value="1"/>
</dbReference>
<accession>X6PAF2</accession>
<dbReference type="SUPFAM" id="SSF50978">
    <property type="entry name" value="WD40 repeat-like"/>
    <property type="match status" value="1"/>
</dbReference>
<reference evidence="4 5" key="1">
    <citation type="journal article" date="2013" name="Curr. Biol.">
        <title>The Genome of the Foraminiferan Reticulomyxa filosa.</title>
        <authorList>
            <person name="Glockner G."/>
            <person name="Hulsmann N."/>
            <person name="Schleicher M."/>
            <person name="Noegel A.A."/>
            <person name="Eichinger L."/>
            <person name="Gallinger C."/>
            <person name="Pawlowski J."/>
            <person name="Sierra R."/>
            <person name="Euteneuer U."/>
            <person name="Pillet L."/>
            <person name="Moustafa A."/>
            <person name="Platzer M."/>
            <person name="Groth M."/>
            <person name="Szafranski K."/>
            <person name="Schliwa M."/>
        </authorList>
    </citation>
    <scope>NUCLEOTIDE SEQUENCE [LARGE SCALE GENOMIC DNA]</scope>
</reference>
<dbReference type="PRINTS" id="PR00320">
    <property type="entry name" value="GPROTEINBRPT"/>
</dbReference>
<keyword evidence="2" id="KW-0677">Repeat</keyword>
<dbReference type="Gene3D" id="2.130.10.10">
    <property type="entry name" value="YVTN repeat-like/Quinoprotein amine dehydrogenase"/>
    <property type="match status" value="1"/>
</dbReference>
<evidence type="ECO:0000256" key="2">
    <source>
        <dbReference type="ARBA" id="ARBA00022737"/>
    </source>
</evidence>
<keyword evidence="1 3" id="KW-0853">WD repeat</keyword>
<feature type="repeat" description="WD" evidence="3">
    <location>
        <begin position="50"/>
        <end position="99"/>
    </location>
</feature>
<dbReference type="OrthoDB" id="1930760at2759"/>
<evidence type="ECO:0000313" key="4">
    <source>
        <dbReference type="EMBL" id="ETO35141.1"/>
    </source>
</evidence>
<dbReference type="PROSITE" id="PS50294">
    <property type="entry name" value="WD_REPEATS_REGION"/>
    <property type="match status" value="2"/>
</dbReference>
<dbReference type="EMBL" id="ASPP01001916">
    <property type="protein sequence ID" value="ETO35141.1"/>
    <property type="molecule type" value="Genomic_DNA"/>
</dbReference>
<dbReference type="InterPro" id="IPR020472">
    <property type="entry name" value="WD40_PAC1"/>
</dbReference>
<keyword evidence="5" id="KW-1185">Reference proteome</keyword>
<dbReference type="PROSITE" id="PS00678">
    <property type="entry name" value="WD_REPEATS_1"/>
    <property type="match status" value="2"/>
</dbReference>
<evidence type="ECO:0000256" key="3">
    <source>
        <dbReference type="PROSITE-ProRule" id="PRU00221"/>
    </source>
</evidence>
<name>X6PAF2_RETFI</name>
<dbReference type="Proteomes" id="UP000023152">
    <property type="component" value="Unassembled WGS sequence"/>
</dbReference>
<dbReference type="PANTHER" id="PTHR22847:SF637">
    <property type="entry name" value="WD REPEAT DOMAIN 5B"/>
    <property type="match status" value="1"/>
</dbReference>
<dbReference type="PROSITE" id="PS50082">
    <property type="entry name" value="WD_REPEATS_2"/>
    <property type="match status" value="2"/>
</dbReference>
<dbReference type="GO" id="GO:1990234">
    <property type="term" value="C:transferase complex"/>
    <property type="evidence" value="ECO:0007669"/>
    <property type="project" value="UniProtKB-ARBA"/>
</dbReference>
<sequence>MTSYRNENSIDYVSSVKYGPNELANTILSGSSDKSIRLWDIRFGQQIQVFNGHTNQVFSVEYSPFVIKNNIGNSNVICSGSSDNTIRFWDTRSNKEELYVIEGDEKKDYGIYCLKFIELKKKDQTNNVTYNLILCYGSSRGRIGLWG</sequence>
<dbReference type="InterPro" id="IPR001680">
    <property type="entry name" value="WD40_rpt"/>
</dbReference>